<gene>
    <name evidence="2" type="ORF">GBAR_LOCUS18844</name>
</gene>
<dbReference type="Pfam" id="PF14804">
    <property type="entry name" value="Jag_N"/>
    <property type="match status" value="1"/>
</dbReference>
<dbReference type="InterPro" id="IPR039247">
    <property type="entry name" value="KhpB"/>
</dbReference>
<evidence type="ECO:0000313" key="3">
    <source>
        <dbReference type="Proteomes" id="UP001174909"/>
    </source>
</evidence>
<dbReference type="GO" id="GO:0003723">
    <property type="term" value="F:RNA binding"/>
    <property type="evidence" value="ECO:0007669"/>
    <property type="project" value="InterPro"/>
</dbReference>
<dbReference type="Proteomes" id="UP001174909">
    <property type="component" value="Unassembled WGS sequence"/>
</dbReference>
<name>A0AA35SQH8_GEOBA</name>
<dbReference type="Gene3D" id="3.30.30.80">
    <property type="entry name" value="probable RNA-binding protein from clostridium symbiosum atcc 14940"/>
    <property type="match status" value="1"/>
</dbReference>
<dbReference type="InterPro" id="IPR032782">
    <property type="entry name" value="KhpB_N"/>
</dbReference>
<proteinExistence type="predicted"/>
<dbReference type="InterPro" id="IPR038247">
    <property type="entry name" value="Jag_N_dom_sf"/>
</dbReference>
<accession>A0AA35SQH8</accession>
<feature type="domain" description="RNA-binding protein KhpB N-terminal" evidence="1">
    <location>
        <begin position="8"/>
        <end position="59"/>
    </location>
</feature>
<sequence>MAMQEPLVVSARTVEEAIDLALKELDVDRDAAEVEVLSRGKAGFLGIGAELARVRVTLESNARTVPLKSETGSRPRRLATAAVGQILLESAGVT</sequence>
<reference evidence="2" key="1">
    <citation type="submission" date="2023-03" db="EMBL/GenBank/DDBJ databases">
        <authorList>
            <person name="Steffen K."/>
            <person name="Cardenas P."/>
        </authorList>
    </citation>
    <scope>NUCLEOTIDE SEQUENCE</scope>
</reference>
<evidence type="ECO:0000259" key="1">
    <source>
        <dbReference type="SMART" id="SM01245"/>
    </source>
</evidence>
<organism evidence="2 3">
    <name type="scientific">Geodia barretti</name>
    <name type="common">Barrett's horny sponge</name>
    <dbReference type="NCBI Taxonomy" id="519541"/>
    <lineage>
        <taxon>Eukaryota</taxon>
        <taxon>Metazoa</taxon>
        <taxon>Porifera</taxon>
        <taxon>Demospongiae</taxon>
        <taxon>Heteroscleromorpha</taxon>
        <taxon>Tetractinellida</taxon>
        <taxon>Astrophorina</taxon>
        <taxon>Geodiidae</taxon>
        <taxon>Geodia</taxon>
    </lineage>
</organism>
<keyword evidence="3" id="KW-1185">Reference proteome</keyword>
<comment type="caution">
    <text evidence="2">The sequence shown here is derived from an EMBL/GenBank/DDBJ whole genome shotgun (WGS) entry which is preliminary data.</text>
</comment>
<dbReference type="PANTHER" id="PTHR35800:SF1">
    <property type="entry name" value="RNA-BINDING PROTEIN KHPB"/>
    <property type="match status" value="1"/>
</dbReference>
<evidence type="ECO:0000313" key="2">
    <source>
        <dbReference type="EMBL" id="CAI8033407.1"/>
    </source>
</evidence>
<dbReference type="EMBL" id="CASHTH010002664">
    <property type="protein sequence ID" value="CAI8033407.1"/>
    <property type="molecule type" value="Genomic_DNA"/>
</dbReference>
<dbReference type="AlphaFoldDB" id="A0AA35SQH8"/>
<dbReference type="SMART" id="SM01245">
    <property type="entry name" value="Jag_N"/>
    <property type="match status" value="1"/>
</dbReference>
<protein>
    <recommendedName>
        <fullName evidence="1">RNA-binding protein KhpB N-terminal domain-containing protein</fullName>
    </recommendedName>
</protein>
<dbReference type="PANTHER" id="PTHR35800">
    <property type="entry name" value="PROTEIN JAG"/>
    <property type="match status" value="1"/>
</dbReference>